<keyword evidence="2" id="KW-1185">Reference proteome</keyword>
<proteinExistence type="predicted"/>
<dbReference type="RefSeq" id="XP_024353893.1">
    <property type="nucleotide sequence ID" value="XM_024491742.1"/>
</dbReference>
<comment type="caution">
    <text evidence="1">The sequence shown here is derived from an EMBL/GenBank/DDBJ whole genome shotgun (WGS) entry which is preliminary data.</text>
</comment>
<dbReference type="EMBL" id="APAU02000011">
    <property type="protein sequence ID" value="EUB62697.1"/>
    <property type="molecule type" value="Genomic_DNA"/>
</dbReference>
<dbReference type="AlphaFoldDB" id="W6UW75"/>
<dbReference type="KEGG" id="egl:EGR_02493"/>
<organism evidence="1 2">
    <name type="scientific">Echinococcus granulosus</name>
    <name type="common">Hydatid tapeworm</name>
    <dbReference type="NCBI Taxonomy" id="6210"/>
    <lineage>
        <taxon>Eukaryota</taxon>
        <taxon>Metazoa</taxon>
        <taxon>Spiralia</taxon>
        <taxon>Lophotrochozoa</taxon>
        <taxon>Platyhelminthes</taxon>
        <taxon>Cestoda</taxon>
        <taxon>Eucestoda</taxon>
        <taxon>Cyclophyllidea</taxon>
        <taxon>Taeniidae</taxon>
        <taxon>Echinococcus</taxon>
        <taxon>Echinococcus granulosus group</taxon>
    </lineage>
</organism>
<dbReference type="CTD" id="36338208"/>
<reference evidence="1 2" key="1">
    <citation type="journal article" date="2013" name="Nat. Genet.">
        <title>The genome of the hydatid tapeworm Echinococcus granulosus.</title>
        <authorList>
            <person name="Zheng H."/>
            <person name="Zhang W."/>
            <person name="Zhang L."/>
            <person name="Zhang Z."/>
            <person name="Li J."/>
            <person name="Lu G."/>
            <person name="Zhu Y."/>
            <person name="Wang Y."/>
            <person name="Huang Y."/>
            <person name="Liu J."/>
            <person name="Kang H."/>
            <person name="Chen J."/>
            <person name="Wang L."/>
            <person name="Chen A."/>
            <person name="Yu S."/>
            <person name="Gao Z."/>
            <person name="Jin L."/>
            <person name="Gu W."/>
            <person name="Wang Z."/>
            <person name="Zhao L."/>
            <person name="Shi B."/>
            <person name="Wen H."/>
            <person name="Lin R."/>
            <person name="Jones M.K."/>
            <person name="Brejova B."/>
            <person name="Vinar T."/>
            <person name="Zhao G."/>
            <person name="McManus D.P."/>
            <person name="Chen Z."/>
            <person name="Zhou Y."/>
            <person name="Wang S."/>
        </authorList>
    </citation>
    <scope>NUCLEOTIDE SEQUENCE [LARGE SCALE GENOMIC DNA]</scope>
</reference>
<evidence type="ECO:0000313" key="2">
    <source>
        <dbReference type="Proteomes" id="UP000019149"/>
    </source>
</evidence>
<gene>
    <name evidence="1" type="ORF">EGR_02493</name>
</gene>
<dbReference type="GeneID" id="36338208"/>
<dbReference type="Proteomes" id="UP000019149">
    <property type="component" value="Unassembled WGS sequence"/>
</dbReference>
<protein>
    <submittedName>
        <fullName evidence="1">Uncharacterized protein</fullName>
    </submittedName>
</protein>
<accession>W6UW75</accession>
<name>W6UW75_ECHGR</name>
<sequence>MIRLANQNSKEHETQRWHNYLNFQFCKKGFIHERKIMRLHPTPKLTINSNNIERKSGGHCDKIELTLVENLWFGIRKKRYGLSSSLRKKGKTTHLIMNRKIELPGHITFYLKLRGGHTCLFI</sequence>
<evidence type="ECO:0000313" key="1">
    <source>
        <dbReference type="EMBL" id="EUB62697.1"/>
    </source>
</evidence>